<organism evidence="1 2">
    <name type="scientific">Tissierella simiarum</name>
    <dbReference type="NCBI Taxonomy" id="2841534"/>
    <lineage>
        <taxon>Bacteria</taxon>
        <taxon>Bacillati</taxon>
        <taxon>Bacillota</taxon>
        <taxon>Tissierellia</taxon>
        <taxon>Tissierellales</taxon>
        <taxon>Tissierellaceae</taxon>
        <taxon>Tissierella</taxon>
    </lineage>
</organism>
<dbReference type="InterPro" id="IPR009711">
    <property type="entry name" value="UPF0473"/>
</dbReference>
<name>A0ABS6E383_9FIRM</name>
<evidence type="ECO:0000313" key="1">
    <source>
        <dbReference type="EMBL" id="MBU5437373.1"/>
    </source>
</evidence>
<evidence type="ECO:0000313" key="2">
    <source>
        <dbReference type="Proteomes" id="UP000749471"/>
    </source>
</evidence>
<dbReference type="Pfam" id="PF06949">
    <property type="entry name" value="DUF1292"/>
    <property type="match status" value="1"/>
</dbReference>
<keyword evidence="2" id="KW-1185">Reference proteome</keyword>
<gene>
    <name evidence="1" type="ORF">KQI42_05090</name>
</gene>
<comment type="caution">
    <text evidence="1">The sequence shown here is derived from an EMBL/GenBank/DDBJ whole genome shotgun (WGS) entry which is preliminary data.</text>
</comment>
<protein>
    <submittedName>
        <fullName evidence="1">DUF1292 domain-containing protein</fullName>
    </submittedName>
</protein>
<proteinExistence type="predicted"/>
<dbReference type="EMBL" id="JAHLPM010000003">
    <property type="protein sequence ID" value="MBU5437373.1"/>
    <property type="molecule type" value="Genomic_DNA"/>
</dbReference>
<accession>A0ABS6E383</accession>
<sequence length="105" mass="12546">MDEMDVIYLTLDDDTELECNVLGIFEVDEDEYIALAPVDDEQVLLYKYKDLGNDEFDLLPIEEEDEFEMVSEAFYSLFLDEDFEDEDDFVEYENYDDLDEEDDEE</sequence>
<dbReference type="Proteomes" id="UP000749471">
    <property type="component" value="Unassembled WGS sequence"/>
</dbReference>
<reference evidence="1 2" key="1">
    <citation type="submission" date="2021-06" db="EMBL/GenBank/DDBJ databases">
        <authorList>
            <person name="Sun Q."/>
            <person name="Li D."/>
        </authorList>
    </citation>
    <scope>NUCLEOTIDE SEQUENCE [LARGE SCALE GENOMIC DNA]</scope>
    <source>
        <strain evidence="1 2">MSJ-40</strain>
    </source>
</reference>